<dbReference type="PROSITE" id="PS01012">
    <property type="entry name" value="FOLYLPOLYGLU_SYNT_2"/>
    <property type="match status" value="1"/>
</dbReference>
<keyword evidence="14" id="KW-0460">Magnesium</keyword>
<dbReference type="SUPFAM" id="SSF53623">
    <property type="entry name" value="MurD-like peptide ligases, catalytic domain"/>
    <property type="match status" value="1"/>
</dbReference>
<comment type="pathway">
    <text evidence="4">Cofactor biosynthesis; tetrahydrofolylpolyglutamate biosynthesis.</text>
</comment>
<comment type="subunit">
    <text evidence="6">Monomer.</text>
</comment>
<evidence type="ECO:0000256" key="15">
    <source>
        <dbReference type="ARBA" id="ARBA00022909"/>
    </source>
</evidence>
<keyword evidence="13 23" id="KW-0067">ATP-binding</keyword>
<evidence type="ECO:0000256" key="17">
    <source>
        <dbReference type="ARBA" id="ARBA00030592"/>
    </source>
</evidence>
<gene>
    <name evidence="26" type="primary">folC</name>
    <name evidence="26" type="ORF">DSCW_66940</name>
</gene>
<dbReference type="GO" id="GO:0005737">
    <property type="term" value="C:cytoplasm"/>
    <property type="evidence" value="ECO:0007669"/>
    <property type="project" value="TreeGrafter"/>
</dbReference>
<feature type="domain" description="Mur ligase central" evidence="25">
    <location>
        <begin position="47"/>
        <end position="264"/>
    </location>
</feature>
<dbReference type="EC" id="6.3.2.12" evidence="7"/>
<evidence type="ECO:0000256" key="22">
    <source>
        <dbReference type="ARBA" id="ARBA00049161"/>
    </source>
</evidence>
<evidence type="ECO:0000256" key="21">
    <source>
        <dbReference type="ARBA" id="ARBA00049035"/>
    </source>
</evidence>
<comment type="catalytic activity">
    <reaction evidence="21">
        <text>(6R)-5,10-methylenetetrahydrofolyl-(gamma-L-Glu)(n) + L-glutamate + ATP = (6R)-5,10-methylenetetrahydrofolyl-(gamma-L-Glu)(n+1) + ADP + phosphate + H(+)</text>
        <dbReference type="Rhea" id="RHEA:51912"/>
        <dbReference type="Rhea" id="RHEA-COMP:13257"/>
        <dbReference type="Rhea" id="RHEA-COMP:13258"/>
        <dbReference type="ChEBI" id="CHEBI:15378"/>
        <dbReference type="ChEBI" id="CHEBI:29985"/>
        <dbReference type="ChEBI" id="CHEBI:30616"/>
        <dbReference type="ChEBI" id="CHEBI:43474"/>
        <dbReference type="ChEBI" id="CHEBI:136572"/>
        <dbReference type="ChEBI" id="CHEBI:456216"/>
        <dbReference type="EC" id="6.3.2.17"/>
    </reaction>
</comment>
<dbReference type="KEGG" id="dwd:DSCW_66940"/>
<evidence type="ECO:0000256" key="12">
    <source>
        <dbReference type="ARBA" id="ARBA00022741"/>
    </source>
</evidence>
<evidence type="ECO:0000256" key="18">
    <source>
        <dbReference type="ARBA" id="ARBA00032510"/>
    </source>
</evidence>
<sequence length="431" mass="46575">MSTRAYRECLDAMFGMRRFGIILGLETIGNILKGLGNPQDTFRAVHIAGTNGKGSIASALATILQQAGYRVGLYTSPHLIKFNERICINSLPIADDDVVASWEAVKAVHYGDREPTFFEFSTAMAFHEFGRHGVDYAVIETGMGGRMDATNVVSPAATVITNISLEHKTYLGDTIAAITGEKAGIIKPGIPVITGVTQKTAKKVVENIAAEKSAPVYLKGRDFRVRRNGQNRFSYWGFDHTWTGMQTGLIGSHQVENASLTLATCEALMRGGAEISMENIQAGLILNNWPGRLEVVSQKPFVILDGAHNLMAARSLSRFLQDNLAGRPITMVAGILDDKPYEAILKDLLAPCERLIITRPKIDRALPTAVLREVAASLIANIEVIEDVGDALRHALATVKPDDAVCVAGSLYVVGEAKAALEKAGDSLFQI</sequence>
<feature type="domain" description="Mur ligase C-terminal" evidence="24">
    <location>
        <begin position="291"/>
        <end position="410"/>
    </location>
</feature>
<evidence type="ECO:0000256" key="10">
    <source>
        <dbReference type="ARBA" id="ARBA00022598"/>
    </source>
</evidence>
<dbReference type="GO" id="GO:0008841">
    <property type="term" value="F:dihydrofolate synthase activity"/>
    <property type="evidence" value="ECO:0007669"/>
    <property type="project" value="UniProtKB-EC"/>
</dbReference>
<evidence type="ECO:0000313" key="27">
    <source>
        <dbReference type="Proteomes" id="UP000427769"/>
    </source>
</evidence>
<comment type="cofactor">
    <cofactor evidence="1">
        <name>Mg(2+)</name>
        <dbReference type="ChEBI" id="CHEBI:18420"/>
    </cofactor>
</comment>
<dbReference type="EC" id="6.3.2.17" evidence="8"/>
<protein>
    <recommendedName>
        <fullName evidence="9">Dihydrofolate synthase/folylpolyglutamate synthase</fullName>
        <ecNumber evidence="7">6.3.2.12</ecNumber>
        <ecNumber evidence="8">6.3.2.17</ecNumber>
    </recommendedName>
    <alternativeName>
        <fullName evidence="18">Folylpoly-gamma-glutamate synthetase-dihydrofolate synthetase</fullName>
    </alternativeName>
    <alternativeName>
        <fullName evidence="16">Folylpolyglutamate synthetase</fullName>
    </alternativeName>
    <alternativeName>
        <fullName evidence="17">Tetrahydrofolylpolyglutamate synthase</fullName>
    </alternativeName>
</protein>
<dbReference type="GO" id="GO:0046656">
    <property type="term" value="P:folic acid biosynthetic process"/>
    <property type="evidence" value="ECO:0007669"/>
    <property type="project" value="UniProtKB-KW"/>
</dbReference>
<dbReference type="UniPathway" id="UPA00077">
    <property type="reaction ID" value="UER00157"/>
</dbReference>
<evidence type="ECO:0000256" key="2">
    <source>
        <dbReference type="ARBA" id="ARBA00002714"/>
    </source>
</evidence>
<evidence type="ECO:0000259" key="25">
    <source>
        <dbReference type="Pfam" id="PF08245"/>
    </source>
</evidence>
<evidence type="ECO:0000256" key="7">
    <source>
        <dbReference type="ARBA" id="ARBA00013023"/>
    </source>
</evidence>
<accession>A0A5K7ZQC3</accession>
<evidence type="ECO:0000313" key="26">
    <source>
        <dbReference type="EMBL" id="BBO79277.1"/>
    </source>
</evidence>
<dbReference type="Gene3D" id="3.90.190.20">
    <property type="entry name" value="Mur ligase, C-terminal domain"/>
    <property type="match status" value="1"/>
</dbReference>
<evidence type="ECO:0000256" key="14">
    <source>
        <dbReference type="ARBA" id="ARBA00022842"/>
    </source>
</evidence>
<dbReference type="InterPro" id="IPR018109">
    <property type="entry name" value="Folylpolyglutamate_synth_CS"/>
</dbReference>
<name>A0A5K7ZQC3_9BACT</name>
<keyword evidence="11" id="KW-0479">Metal-binding</keyword>
<comment type="function">
    <text evidence="2">Functions in two distinct reactions of the de novo folate biosynthetic pathway. Catalyzes the addition of a glutamate residue to dihydropteroate (7,8-dihydropteroate or H2Pte) to form dihydrofolate (7,8-dihydrofolate monoglutamate or H2Pte-Glu). Also catalyzes successive additions of L-glutamate to tetrahydrofolate or 10-formyltetrahydrofolate or 5,10-methylenetetrahydrofolate, leading to folylpolyglutamate derivatives.</text>
</comment>
<dbReference type="InterPro" id="IPR001645">
    <property type="entry name" value="Folylpolyglutamate_synth"/>
</dbReference>
<evidence type="ECO:0000256" key="23">
    <source>
        <dbReference type="PIRNR" id="PIRNR001563"/>
    </source>
</evidence>
<dbReference type="InterPro" id="IPR036615">
    <property type="entry name" value="Mur_ligase_C_dom_sf"/>
</dbReference>
<comment type="similarity">
    <text evidence="5 23">Belongs to the folylpolyglutamate synthase family.</text>
</comment>
<dbReference type="AlphaFoldDB" id="A0A5K7ZQC3"/>
<dbReference type="InterPro" id="IPR004101">
    <property type="entry name" value="Mur_ligase_C"/>
</dbReference>
<evidence type="ECO:0000256" key="3">
    <source>
        <dbReference type="ARBA" id="ARBA00004799"/>
    </source>
</evidence>
<keyword evidence="15" id="KW-0289">Folate biosynthesis</keyword>
<dbReference type="GO" id="GO:0004326">
    <property type="term" value="F:tetrahydrofolylpolyglutamate synthase activity"/>
    <property type="evidence" value="ECO:0007669"/>
    <property type="project" value="UniProtKB-EC"/>
</dbReference>
<comment type="pathway">
    <text evidence="3">Cofactor biosynthesis; tetrahydrofolate biosynthesis; 7,8-dihydrofolate from 2-amino-4-hydroxy-6-hydroxymethyl-7,8-dihydropteridine diphosphate and 4-aminobenzoate: step 2/2.</text>
</comment>
<dbReference type="PROSITE" id="PS01011">
    <property type="entry name" value="FOLYLPOLYGLU_SYNT_1"/>
    <property type="match status" value="1"/>
</dbReference>
<dbReference type="FunFam" id="3.40.1190.10:FF:000004">
    <property type="entry name" value="Dihydrofolate synthase/folylpolyglutamate synthase"/>
    <property type="match status" value="1"/>
</dbReference>
<comment type="catalytic activity">
    <reaction evidence="19">
        <text>(6S)-5,6,7,8-tetrahydrofolyl-(gamma-L-Glu)(n) + L-glutamate + ATP = (6S)-5,6,7,8-tetrahydrofolyl-(gamma-L-Glu)(n+1) + ADP + phosphate + H(+)</text>
        <dbReference type="Rhea" id="RHEA:10580"/>
        <dbReference type="Rhea" id="RHEA-COMP:14738"/>
        <dbReference type="Rhea" id="RHEA-COMP:14740"/>
        <dbReference type="ChEBI" id="CHEBI:15378"/>
        <dbReference type="ChEBI" id="CHEBI:29985"/>
        <dbReference type="ChEBI" id="CHEBI:30616"/>
        <dbReference type="ChEBI" id="CHEBI:43474"/>
        <dbReference type="ChEBI" id="CHEBI:141005"/>
        <dbReference type="ChEBI" id="CHEBI:456216"/>
        <dbReference type="EC" id="6.3.2.17"/>
    </reaction>
</comment>
<evidence type="ECO:0000256" key="5">
    <source>
        <dbReference type="ARBA" id="ARBA00008276"/>
    </source>
</evidence>
<proteinExistence type="inferred from homology"/>
<dbReference type="PANTHER" id="PTHR11136">
    <property type="entry name" value="FOLYLPOLYGLUTAMATE SYNTHASE-RELATED"/>
    <property type="match status" value="1"/>
</dbReference>
<dbReference type="GO" id="GO:0005524">
    <property type="term" value="F:ATP binding"/>
    <property type="evidence" value="ECO:0007669"/>
    <property type="project" value="UniProtKB-KW"/>
</dbReference>
<dbReference type="Proteomes" id="UP000427769">
    <property type="component" value="Chromosome"/>
</dbReference>
<dbReference type="EMBL" id="AP021875">
    <property type="protein sequence ID" value="BBO79277.1"/>
    <property type="molecule type" value="Genomic_DNA"/>
</dbReference>
<dbReference type="PIRSF" id="PIRSF001563">
    <property type="entry name" value="Folylpolyglu_synth"/>
    <property type="match status" value="1"/>
</dbReference>
<evidence type="ECO:0000256" key="8">
    <source>
        <dbReference type="ARBA" id="ARBA00013025"/>
    </source>
</evidence>
<dbReference type="RefSeq" id="WP_231715626.1">
    <property type="nucleotide sequence ID" value="NZ_AP021875.1"/>
</dbReference>
<evidence type="ECO:0000256" key="19">
    <source>
        <dbReference type="ARBA" id="ARBA00047493"/>
    </source>
</evidence>
<evidence type="ECO:0000259" key="24">
    <source>
        <dbReference type="Pfam" id="PF02875"/>
    </source>
</evidence>
<dbReference type="Gene3D" id="3.40.1190.10">
    <property type="entry name" value="Mur-like, catalytic domain"/>
    <property type="match status" value="1"/>
</dbReference>
<dbReference type="GO" id="GO:0046654">
    <property type="term" value="P:tetrahydrofolate biosynthetic process"/>
    <property type="evidence" value="ECO:0007669"/>
    <property type="project" value="UniProtKB-UniPathway"/>
</dbReference>
<comment type="catalytic activity">
    <reaction evidence="20">
        <text>10-formyltetrahydrofolyl-(gamma-L-Glu)(n) + L-glutamate + ATP = 10-formyltetrahydrofolyl-(gamma-L-Glu)(n+1) + ADP + phosphate + H(+)</text>
        <dbReference type="Rhea" id="RHEA:51904"/>
        <dbReference type="Rhea" id="RHEA-COMP:13088"/>
        <dbReference type="Rhea" id="RHEA-COMP:14300"/>
        <dbReference type="ChEBI" id="CHEBI:15378"/>
        <dbReference type="ChEBI" id="CHEBI:29985"/>
        <dbReference type="ChEBI" id="CHEBI:30616"/>
        <dbReference type="ChEBI" id="CHEBI:43474"/>
        <dbReference type="ChEBI" id="CHEBI:134413"/>
        <dbReference type="ChEBI" id="CHEBI:456216"/>
        <dbReference type="EC" id="6.3.2.17"/>
    </reaction>
</comment>
<evidence type="ECO:0000256" key="13">
    <source>
        <dbReference type="ARBA" id="ARBA00022840"/>
    </source>
</evidence>
<organism evidence="26 27">
    <name type="scientific">Desulfosarcina widdelii</name>
    <dbReference type="NCBI Taxonomy" id="947919"/>
    <lineage>
        <taxon>Bacteria</taxon>
        <taxon>Pseudomonadati</taxon>
        <taxon>Thermodesulfobacteriota</taxon>
        <taxon>Desulfobacteria</taxon>
        <taxon>Desulfobacterales</taxon>
        <taxon>Desulfosarcinaceae</taxon>
        <taxon>Desulfosarcina</taxon>
    </lineage>
</organism>
<keyword evidence="10 23" id="KW-0436">Ligase</keyword>
<evidence type="ECO:0000256" key="16">
    <source>
        <dbReference type="ARBA" id="ARBA00030048"/>
    </source>
</evidence>
<dbReference type="NCBIfam" id="TIGR01499">
    <property type="entry name" value="folC"/>
    <property type="match status" value="1"/>
</dbReference>
<dbReference type="Pfam" id="PF02875">
    <property type="entry name" value="Mur_ligase_C"/>
    <property type="match status" value="1"/>
</dbReference>
<evidence type="ECO:0000256" key="9">
    <source>
        <dbReference type="ARBA" id="ARBA00019357"/>
    </source>
</evidence>
<reference evidence="26 27" key="1">
    <citation type="submission" date="2019-11" db="EMBL/GenBank/DDBJ databases">
        <title>Comparative genomics of hydrocarbon-degrading Desulfosarcina strains.</title>
        <authorList>
            <person name="Watanabe M."/>
            <person name="Kojima H."/>
            <person name="Fukui M."/>
        </authorList>
    </citation>
    <scope>NUCLEOTIDE SEQUENCE [LARGE SCALE GENOMIC DNA]</scope>
    <source>
        <strain evidence="26 27">PP31</strain>
    </source>
</reference>
<keyword evidence="27" id="KW-1185">Reference proteome</keyword>
<comment type="catalytic activity">
    <reaction evidence="22">
        <text>7,8-dihydropteroate + L-glutamate + ATP = 7,8-dihydrofolate + ADP + phosphate + H(+)</text>
        <dbReference type="Rhea" id="RHEA:23584"/>
        <dbReference type="ChEBI" id="CHEBI:15378"/>
        <dbReference type="ChEBI" id="CHEBI:17839"/>
        <dbReference type="ChEBI" id="CHEBI:29985"/>
        <dbReference type="ChEBI" id="CHEBI:30616"/>
        <dbReference type="ChEBI" id="CHEBI:43474"/>
        <dbReference type="ChEBI" id="CHEBI:57451"/>
        <dbReference type="ChEBI" id="CHEBI:456216"/>
        <dbReference type="EC" id="6.3.2.12"/>
    </reaction>
</comment>
<evidence type="ECO:0000256" key="1">
    <source>
        <dbReference type="ARBA" id="ARBA00001946"/>
    </source>
</evidence>
<evidence type="ECO:0000256" key="11">
    <source>
        <dbReference type="ARBA" id="ARBA00022723"/>
    </source>
</evidence>
<dbReference type="InterPro" id="IPR013221">
    <property type="entry name" value="Mur_ligase_cen"/>
</dbReference>
<dbReference type="SUPFAM" id="SSF53244">
    <property type="entry name" value="MurD-like peptide ligases, peptide-binding domain"/>
    <property type="match status" value="1"/>
</dbReference>
<dbReference type="InterPro" id="IPR036565">
    <property type="entry name" value="Mur-like_cat_sf"/>
</dbReference>
<dbReference type="GO" id="GO:0046872">
    <property type="term" value="F:metal ion binding"/>
    <property type="evidence" value="ECO:0007669"/>
    <property type="project" value="UniProtKB-KW"/>
</dbReference>
<evidence type="ECO:0000256" key="20">
    <source>
        <dbReference type="ARBA" id="ARBA00047808"/>
    </source>
</evidence>
<keyword evidence="12 23" id="KW-0547">Nucleotide-binding</keyword>
<dbReference type="Pfam" id="PF08245">
    <property type="entry name" value="Mur_ligase_M"/>
    <property type="match status" value="1"/>
</dbReference>
<dbReference type="PANTHER" id="PTHR11136:SF0">
    <property type="entry name" value="DIHYDROFOLATE SYNTHETASE-RELATED"/>
    <property type="match status" value="1"/>
</dbReference>
<evidence type="ECO:0000256" key="4">
    <source>
        <dbReference type="ARBA" id="ARBA00005150"/>
    </source>
</evidence>
<evidence type="ECO:0000256" key="6">
    <source>
        <dbReference type="ARBA" id="ARBA00011245"/>
    </source>
</evidence>